<gene>
    <name evidence="2" type="ORF">BP6252_01617</name>
</gene>
<evidence type="ECO:0000313" key="3">
    <source>
        <dbReference type="Proteomes" id="UP000256645"/>
    </source>
</evidence>
<dbReference type="AlphaFoldDB" id="A0A3D8STG8"/>
<sequence>MPKKKLIAASNRKKERDIAASAASDAKARTSPLSTLTLVSVTYTSIEPEHSSYYRSQVLDRILKYAVTFDGPIKPQQVCPKSNKFTWTKTQKYLPGELNAAIPPLVAVQLSSVCKDLYLLVSTGHLFYEVNEFSFKESGDMVKYLMAITPDRKKAIRSLCCVWYQHGCKEVFTSLAACSGLRKLDLIIRNGGGYGPIEYDLSKRAGFRDLVVAVRGLDKLTLTAAGTFMYTAAQGHIQTPERKIDTLHPSLLEAMAKPRTSIRISTSKLQSAQQVANLDIHGEGRITGDRKPDTVSSRTRQQDWRTIDNNGVLRPATPPKYSVSGMLAWDVRRILGSRPSISMEGMPSIEFHVECYTAANLYSRFGDNREDFWEDVTMLDPMRTSSIIVQFFKDHRTAEGKEIVLSIWKDAYDEDGVSFKSKHSSPVTLSKLIEKEDQRARKEEQRAAARAAHEAAKDRLKKEKSKESQRKKAGRSLGQTEN</sequence>
<feature type="region of interest" description="Disordered" evidence="1">
    <location>
        <begin position="433"/>
        <end position="482"/>
    </location>
</feature>
<dbReference type="OrthoDB" id="5413827at2759"/>
<proteinExistence type="predicted"/>
<evidence type="ECO:0000313" key="2">
    <source>
        <dbReference type="EMBL" id="RDW89585.1"/>
    </source>
</evidence>
<reference evidence="2 3" key="1">
    <citation type="journal article" date="2018" name="IMA Fungus">
        <title>IMA Genome-F 9: Draft genome sequence of Annulohypoxylon stygium, Aspergillus mulundensis, Berkeleyomyces basicola (syn. Thielaviopsis basicola), Ceratocystis smalleyi, two Cercospora beticola strains, Coleophoma cylindrospora, Fusarium fracticaudum, Phialophora cf. hyalina, and Morchella septimelata.</title>
        <authorList>
            <person name="Wingfield B.D."/>
            <person name="Bills G.F."/>
            <person name="Dong Y."/>
            <person name="Huang W."/>
            <person name="Nel W.J."/>
            <person name="Swalarsk-Parry B.S."/>
            <person name="Vaghefi N."/>
            <person name="Wilken P.M."/>
            <person name="An Z."/>
            <person name="de Beer Z.W."/>
            <person name="De Vos L."/>
            <person name="Chen L."/>
            <person name="Duong T.A."/>
            <person name="Gao Y."/>
            <person name="Hammerbacher A."/>
            <person name="Kikkert J.R."/>
            <person name="Li Y."/>
            <person name="Li H."/>
            <person name="Li K."/>
            <person name="Li Q."/>
            <person name="Liu X."/>
            <person name="Ma X."/>
            <person name="Naidoo K."/>
            <person name="Pethybridge S.J."/>
            <person name="Sun J."/>
            <person name="Steenkamp E.T."/>
            <person name="van der Nest M.A."/>
            <person name="van Wyk S."/>
            <person name="Wingfield M.J."/>
            <person name="Xiong C."/>
            <person name="Yue Q."/>
            <person name="Zhang X."/>
        </authorList>
    </citation>
    <scope>NUCLEOTIDE SEQUENCE [LARGE SCALE GENOMIC DNA]</scope>
    <source>
        <strain evidence="2 3">BP6252</strain>
    </source>
</reference>
<organism evidence="2 3">
    <name type="scientific">Coleophoma cylindrospora</name>
    <dbReference type="NCBI Taxonomy" id="1849047"/>
    <lineage>
        <taxon>Eukaryota</taxon>
        <taxon>Fungi</taxon>
        <taxon>Dikarya</taxon>
        <taxon>Ascomycota</taxon>
        <taxon>Pezizomycotina</taxon>
        <taxon>Leotiomycetes</taxon>
        <taxon>Helotiales</taxon>
        <taxon>Dermateaceae</taxon>
        <taxon>Coleophoma</taxon>
    </lineage>
</organism>
<feature type="compositionally biased region" description="Basic and acidic residues" evidence="1">
    <location>
        <begin position="433"/>
        <end position="470"/>
    </location>
</feature>
<comment type="caution">
    <text evidence="2">The sequence shown here is derived from an EMBL/GenBank/DDBJ whole genome shotgun (WGS) entry which is preliminary data.</text>
</comment>
<keyword evidence="3" id="KW-1185">Reference proteome</keyword>
<accession>A0A3D8STG8</accession>
<dbReference type="EMBL" id="PDLM01000001">
    <property type="protein sequence ID" value="RDW89585.1"/>
    <property type="molecule type" value="Genomic_DNA"/>
</dbReference>
<protein>
    <submittedName>
        <fullName evidence="2">Uncharacterized protein</fullName>
    </submittedName>
</protein>
<name>A0A3D8STG8_9HELO</name>
<evidence type="ECO:0000256" key="1">
    <source>
        <dbReference type="SAM" id="MobiDB-lite"/>
    </source>
</evidence>
<dbReference type="Proteomes" id="UP000256645">
    <property type="component" value="Unassembled WGS sequence"/>
</dbReference>